<evidence type="ECO:0000313" key="4">
    <source>
        <dbReference type="EMBL" id="MDZ5663437.1"/>
    </source>
</evidence>
<feature type="domain" description="N-acetyltransferase" evidence="3">
    <location>
        <begin position="164"/>
        <end position="318"/>
    </location>
</feature>
<evidence type="ECO:0000313" key="5">
    <source>
        <dbReference type="Proteomes" id="UP001291999"/>
    </source>
</evidence>
<dbReference type="Proteomes" id="UP001291999">
    <property type="component" value="Unassembled WGS sequence"/>
</dbReference>
<comment type="caution">
    <text evidence="4">The sequence shown here is derived from an EMBL/GenBank/DDBJ whole genome shotgun (WGS) entry which is preliminary data.</text>
</comment>
<dbReference type="RefSeq" id="WP_322425241.1">
    <property type="nucleotide sequence ID" value="NZ_JAXQPW010000007.1"/>
</dbReference>
<accession>A0ABU5KEN5</accession>
<dbReference type="GO" id="GO:0016746">
    <property type="term" value="F:acyltransferase activity"/>
    <property type="evidence" value="ECO:0007669"/>
    <property type="project" value="UniProtKB-KW"/>
</dbReference>
<dbReference type="Gene3D" id="3.40.630.30">
    <property type="match status" value="1"/>
</dbReference>
<reference evidence="4 5" key="1">
    <citation type="submission" date="2023-11" db="EMBL/GenBank/DDBJ databases">
        <title>Novel species in genus Nocardioides.</title>
        <authorList>
            <person name="Zhou H."/>
        </authorList>
    </citation>
    <scope>NUCLEOTIDE SEQUENCE [LARGE SCALE GENOMIC DNA]</scope>
    <source>
        <strain evidence="4 5">S-58</strain>
    </source>
</reference>
<name>A0ABU5KEN5_9ACTN</name>
<feature type="domain" description="N-acetyltransferase" evidence="3">
    <location>
        <begin position="3"/>
        <end position="164"/>
    </location>
</feature>
<dbReference type="EC" id="2.3.1.-" evidence="4"/>
<dbReference type="InterPro" id="IPR000182">
    <property type="entry name" value="GNAT_dom"/>
</dbReference>
<organism evidence="4 5">
    <name type="scientific">Nocardioides renjunii</name>
    <dbReference type="NCBI Taxonomy" id="3095075"/>
    <lineage>
        <taxon>Bacteria</taxon>
        <taxon>Bacillati</taxon>
        <taxon>Actinomycetota</taxon>
        <taxon>Actinomycetes</taxon>
        <taxon>Propionibacteriales</taxon>
        <taxon>Nocardioidaceae</taxon>
        <taxon>Nocardioides</taxon>
    </lineage>
</organism>
<keyword evidence="5" id="KW-1185">Reference proteome</keyword>
<evidence type="ECO:0000256" key="1">
    <source>
        <dbReference type="ARBA" id="ARBA00022679"/>
    </source>
</evidence>
<dbReference type="PROSITE" id="PS51186">
    <property type="entry name" value="GNAT"/>
    <property type="match status" value="2"/>
</dbReference>
<gene>
    <name evidence="4" type="ORF">SFC79_16810</name>
</gene>
<dbReference type="CDD" id="cd04301">
    <property type="entry name" value="NAT_SF"/>
    <property type="match status" value="1"/>
</dbReference>
<dbReference type="EMBL" id="JAXQPW010000007">
    <property type="protein sequence ID" value="MDZ5663437.1"/>
    <property type="molecule type" value="Genomic_DNA"/>
</dbReference>
<evidence type="ECO:0000256" key="2">
    <source>
        <dbReference type="ARBA" id="ARBA00023315"/>
    </source>
</evidence>
<keyword evidence="1 4" id="KW-0808">Transferase</keyword>
<protein>
    <submittedName>
        <fullName evidence="4">N-acetyltransferase</fullName>
        <ecNumber evidence="4">2.3.1.-</ecNumber>
    </submittedName>
</protein>
<proteinExistence type="predicted"/>
<dbReference type="PANTHER" id="PTHR43877">
    <property type="entry name" value="AMINOALKYLPHOSPHONATE N-ACETYLTRANSFERASE-RELATED-RELATED"/>
    <property type="match status" value="1"/>
</dbReference>
<dbReference type="InterPro" id="IPR016181">
    <property type="entry name" value="Acyl_CoA_acyltransferase"/>
</dbReference>
<keyword evidence="2 4" id="KW-0012">Acyltransferase</keyword>
<dbReference type="InterPro" id="IPR050832">
    <property type="entry name" value="Bact_Acetyltransf"/>
</dbReference>
<evidence type="ECO:0000259" key="3">
    <source>
        <dbReference type="PROSITE" id="PS51186"/>
    </source>
</evidence>
<dbReference type="SUPFAM" id="SSF55729">
    <property type="entry name" value="Acyl-CoA N-acyltransferases (Nat)"/>
    <property type="match status" value="2"/>
</dbReference>
<dbReference type="Pfam" id="PF00583">
    <property type="entry name" value="Acetyltransf_1"/>
    <property type="match status" value="1"/>
</dbReference>
<sequence length="319" mass="33914">MALTTRDLAPADAAALAGLMRRIDADHPTGFCLGEPEARELMSGAESRFEGAFDGEHLVAFTAVMPGSPQSTGQRFILFGDVDPPRLREGIGTLMLSRALEAARAVHRQVAPDLSATYAATALAGRADQAGLLTSAGFVPTGHSVMMVADLARPVAVPEAPRGLVASSFDPAAAEELRLAHNTAFGDHPDRTPMGPDFWELFMVRAAHNRHHLAAVARDGAGRVAGYVFAHEYTVPQSGGSGPELHVPYVGTLPHHRRRGVATWLLTRVLGLAREAGYATASLSVDTANPTGALGVYERAGFRHLYQQDSYELAEPLLP</sequence>